<keyword evidence="3" id="KW-1185">Reference proteome</keyword>
<evidence type="ECO:0000313" key="3">
    <source>
        <dbReference type="Proteomes" id="UP000234789"/>
    </source>
</evidence>
<dbReference type="Gene3D" id="3.40.50.2000">
    <property type="entry name" value="Glycogen Phosphorylase B"/>
    <property type="match status" value="1"/>
</dbReference>
<dbReference type="PANTHER" id="PTHR12526">
    <property type="entry name" value="GLYCOSYLTRANSFERASE"/>
    <property type="match status" value="1"/>
</dbReference>
<gene>
    <name evidence="2" type="ORF">B8V81_1786</name>
</gene>
<dbReference type="AlphaFoldDB" id="A0A2N5NB42"/>
<accession>A0A2N5NB42</accession>
<dbReference type="SUPFAM" id="SSF53756">
    <property type="entry name" value="UDP-Glycosyltransferase/glycogen phosphorylase"/>
    <property type="match status" value="1"/>
</dbReference>
<proteinExistence type="predicted"/>
<dbReference type="Pfam" id="PF00534">
    <property type="entry name" value="Glycos_transf_1"/>
    <property type="match status" value="1"/>
</dbReference>
<dbReference type="RefSeq" id="WP_101808162.1">
    <property type="nucleotide sequence ID" value="NZ_NFEZ01000003.1"/>
</dbReference>
<comment type="caution">
    <text evidence="2">The sequence shown here is derived from an EMBL/GenBank/DDBJ whole genome shotgun (WGS) entry which is preliminary data.</text>
</comment>
<dbReference type="GO" id="GO:0016757">
    <property type="term" value="F:glycosyltransferase activity"/>
    <property type="evidence" value="ECO:0007669"/>
    <property type="project" value="InterPro"/>
</dbReference>
<dbReference type="CDD" id="cd03801">
    <property type="entry name" value="GT4_PimA-like"/>
    <property type="match status" value="1"/>
</dbReference>
<dbReference type="EMBL" id="NFEZ01000003">
    <property type="protein sequence ID" value="PLT47562.1"/>
    <property type="molecule type" value="Genomic_DNA"/>
</dbReference>
<organism evidence="2 3">
    <name type="scientific">Paenibacillus pasadenensis</name>
    <dbReference type="NCBI Taxonomy" id="217090"/>
    <lineage>
        <taxon>Bacteria</taxon>
        <taxon>Bacillati</taxon>
        <taxon>Bacillota</taxon>
        <taxon>Bacilli</taxon>
        <taxon>Bacillales</taxon>
        <taxon>Paenibacillaceae</taxon>
        <taxon>Paenibacillus</taxon>
    </lineage>
</organism>
<dbReference type="Proteomes" id="UP000234789">
    <property type="component" value="Unassembled WGS sequence"/>
</dbReference>
<dbReference type="InterPro" id="IPR001296">
    <property type="entry name" value="Glyco_trans_1"/>
</dbReference>
<protein>
    <submittedName>
        <fullName evidence="2">Glycosyl transferase group 1</fullName>
    </submittedName>
</protein>
<evidence type="ECO:0000313" key="2">
    <source>
        <dbReference type="EMBL" id="PLT47562.1"/>
    </source>
</evidence>
<evidence type="ECO:0000259" key="1">
    <source>
        <dbReference type="Pfam" id="PF00534"/>
    </source>
</evidence>
<name>A0A2N5NB42_9BACL</name>
<reference evidence="2 3" key="1">
    <citation type="submission" date="2017-05" db="EMBL/GenBank/DDBJ databases">
        <title>Functional genome analysis of Paenibacillus pasadenensis strain R16: insights on endophytic life style and antifungal activity.</title>
        <authorList>
            <person name="Passera A."/>
            <person name="Marcolungo L."/>
            <person name="Casati P."/>
            <person name="Brasca M."/>
            <person name="Quaglino F."/>
            <person name="Delledonne M."/>
        </authorList>
    </citation>
    <scope>NUCLEOTIDE SEQUENCE [LARGE SCALE GENOMIC DNA]</scope>
    <source>
        <strain evidence="2 3">R16</strain>
    </source>
</reference>
<sequence>MKLLLVFSTPSGGMETLNRIRSRALAASGVDCHVLYTNEGSGLQNAPGATVLVYRETADILELIRREGYDMIVVCSHVVLLEQIRLSGYAGRLVFEVQGLGTPQQAEEFLRNYGSVLRFCADGLLYPVTGHLQAMFGGAYPELPQFCFDDPLDTDSFGYSRFPVVPYPILGWIGRIEPNKNWRELAAIAEALVPAFPQLALWMFEDASLYDPVERQSFDQWRQTSPVAGRLTLRSNVPHSQMADYLSLIGDSGGLLVSCSIREGFGYAVAEALLCRCPVLATDSGGVARFISPGQTGELYPLGDIGAAAAGAYRLMQDVAYRESIRVQGERHIRERFSAAAYVAHFRAMLQAMQAVQPKRP</sequence>
<feature type="domain" description="Glycosyl transferase family 1" evidence="1">
    <location>
        <begin position="168"/>
        <end position="329"/>
    </location>
</feature>
<keyword evidence="2" id="KW-0808">Transferase</keyword>